<feature type="compositionally biased region" description="Polar residues" evidence="2">
    <location>
        <begin position="1611"/>
        <end position="1624"/>
    </location>
</feature>
<feature type="compositionally biased region" description="Polar residues" evidence="2">
    <location>
        <begin position="469"/>
        <end position="485"/>
    </location>
</feature>
<feature type="compositionally biased region" description="Low complexity" evidence="2">
    <location>
        <begin position="121"/>
        <end position="157"/>
    </location>
</feature>
<name>Q22CJ7_TETTS</name>
<evidence type="ECO:0000256" key="2">
    <source>
        <dbReference type="SAM" id="MobiDB-lite"/>
    </source>
</evidence>
<feature type="region of interest" description="Disordered" evidence="2">
    <location>
        <begin position="1611"/>
        <end position="1640"/>
    </location>
</feature>
<gene>
    <name evidence="3" type="ORF">TTHERM_01043120</name>
</gene>
<dbReference type="HOGENOM" id="CLU_242878_0_0_1"/>
<dbReference type="OMA" id="MLIHCWF"/>
<dbReference type="Proteomes" id="UP000009168">
    <property type="component" value="Unassembled WGS sequence"/>
</dbReference>
<dbReference type="InParanoid" id="Q22CJ7"/>
<evidence type="ECO:0000256" key="1">
    <source>
        <dbReference type="SAM" id="Coils"/>
    </source>
</evidence>
<evidence type="ECO:0000313" key="4">
    <source>
        <dbReference type="Proteomes" id="UP000009168"/>
    </source>
</evidence>
<dbReference type="EMBL" id="GG662496">
    <property type="protein sequence ID" value="EAR82995.1"/>
    <property type="molecule type" value="Genomic_DNA"/>
</dbReference>
<accession>Q22CJ7</accession>
<reference evidence="4" key="1">
    <citation type="journal article" date="2006" name="PLoS Biol.">
        <title>Macronuclear genome sequence of the ciliate Tetrahymena thermophila, a model eukaryote.</title>
        <authorList>
            <person name="Eisen J.A."/>
            <person name="Coyne R.S."/>
            <person name="Wu M."/>
            <person name="Wu D."/>
            <person name="Thiagarajan M."/>
            <person name="Wortman J.R."/>
            <person name="Badger J.H."/>
            <person name="Ren Q."/>
            <person name="Amedeo P."/>
            <person name="Jones K.M."/>
            <person name="Tallon L.J."/>
            <person name="Delcher A.L."/>
            <person name="Salzberg S.L."/>
            <person name="Silva J.C."/>
            <person name="Haas B.J."/>
            <person name="Majoros W.H."/>
            <person name="Farzad M."/>
            <person name="Carlton J.M."/>
            <person name="Smith R.K. Jr."/>
            <person name="Garg J."/>
            <person name="Pearlman R.E."/>
            <person name="Karrer K.M."/>
            <person name="Sun L."/>
            <person name="Manning G."/>
            <person name="Elde N.C."/>
            <person name="Turkewitz A.P."/>
            <person name="Asai D.J."/>
            <person name="Wilkes D.E."/>
            <person name="Wang Y."/>
            <person name="Cai H."/>
            <person name="Collins K."/>
            <person name="Stewart B.A."/>
            <person name="Lee S.R."/>
            <person name="Wilamowska K."/>
            <person name="Weinberg Z."/>
            <person name="Ruzzo W.L."/>
            <person name="Wloga D."/>
            <person name="Gaertig J."/>
            <person name="Frankel J."/>
            <person name="Tsao C.-C."/>
            <person name="Gorovsky M.A."/>
            <person name="Keeling P.J."/>
            <person name="Waller R.F."/>
            <person name="Patron N.J."/>
            <person name="Cherry J.M."/>
            <person name="Stover N.A."/>
            <person name="Krieger C.J."/>
            <person name="del Toro C."/>
            <person name="Ryder H.F."/>
            <person name="Williamson S.C."/>
            <person name="Barbeau R.A."/>
            <person name="Hamilton E.P."/>
            <person name="Orias E."/>
        </authorList>
    </citation>
    <scope>NUCLEOTIDE SEQUENCE [LARGE SCALE GENOMIC DNA]</scope>
    <source>
        <strain evidence="4">SB210</strain>
    </source>
</reference>
<feature type="coiled-coil region" evidence="1">
    <location>
        <begin position="574"/>
        <end position="805"/>
    </location>
</feature>
<sequence>MNRAISTYEQQNSTLNQHQQIQISQQALPQNPQQLQLIQQQQPGPQQQQIYTLSPTKNVRIEQQNSPCRIVNIQPVQHIQQIHPISKKQFYIPTSITPNRQRIVTQQVQSNSINSIQIQNSASNQPQVQQQNQQISFQQQNPSQIQQNTSQNIQASSKPISQMPEKHRLLQQSHKHNLSQNQNSNNNNNTNNSNNHNNLVGNGQISSHLNAQTKAQQGIQPSSANIKTTIQRVKNKSEINLPSDFSQTPIQHIQTPQQMISLNNMFIQNSITSPPTQNISVSQNLFPSNIDYVGTPNNQNNGQVSLFSDNNPSHSASFPHSIQSTSNNFSAPQTAVKQHYLKNQNQQERENSPYKYLQNQLSTNQKSPNLQSTNQKSPNMQSTNIGISTQNSGQIPFVFSEEAAVGSINVGNSSSANRYVNKIQQSSPERLPQFFIKQSYQLNNGSYSNAYTPKGNSSSISNISQIGIPQQTKTSTEFARSSSCNDVRKRSYRNPPLYQDNQFIASNNRTLNISQNDRADDRSLERTQGITHDINTTQKPHSMVSQSGSYINLPRTPTKINQISSSQNFQIGLLNSNSKKLRELEEQVKELVNENSKLSELLEEKGYLLQQIQDEQLVQKLLIENNELKEKLRQAQMENDLSIQNRVLHTENTNLNKILSEKVKEIRELKEKLQQNSQSQESQRKVDQLERNIKLLIQENEHLSDVLKQRQSEVQKQRDDNLEMQNKVINLQSYIQELQEQQSRQQSISNEKFNSLKSEYDKIQNKLAEKEHELQQKEQNAQKINREAEDQITKLVDENEKLNEIISQYINSSNTDLLNSMAINKNTSKLNIVKDDEEKLQMFDSLQNCNKDYEEKIKNLIAQNKNLEEVILDLEKDKIELAENLQFMEDRQKVIEKQNDDLQMEIEKLSKQETACTEIADKVKLLESQNQDLHLQIDQMNQGLTQKSEENQLIVQQNENNKNYFEQIIQEKIEQINRLSQQLQEQSNFIQALQQQQQIQQIHEREEDEQEEEKTKKAANKKQTLPSQRYQRDDQISEDEDQEQIQQQNQENNIKSADSTFNQLNEDNYFDKESEQLIETPLDSNTFELTKFQKELKEKNDIIKNLCENLDFQKEQVSELNEKVQQQAIFIIDLQEKIKKSQNEINQQGEKILELLSNASEDQSISKSQRKSREIASQQNDQELLQQQLEYKDHAIQEYILVIRELDDKIINLQKLLKELKPDLQLDNSFYIERLESLNLLSPNISNNLKERKITQMEERILIQVQQQDNDEDNHQKQQNLINPQKIQSLIDREISQFDQKYKQKMEELEKEMSVSINERDEKIVSLINENQKLLQLNEQRLIELKILNQQIEMRKEQNIRDTKTIEDLQKKIQMMLSKNIQQNKGILKNSQHFQQNTSERSLIDSIREEESEESQDVDSQKNQQQHASQSHEAKRLQRKLEEKRRQLSDAKQELENLKEKLLDFEEIEFRLTSENRQLQEEVRRLSQHSDENNRLNEMLKTRKNEYTELKKRFEALRAERDELIQKLKDSQFQDGSPSNQLNNSKSFNVNSFELYKEIESIKKENHELKKINEQCIVQIKKKEKEIDEKMEELDQVKNKCNELTEQIKTSNSAPQSICTIQGQEDQKEQIQKPRSANNL</sequence>
<evidence type="ECO:0000313" key="3">
    <source>
        <dbReference type="EMBL" id="EAR82995.1"/>
    </source>
</evidence>
<feature type="compositionally biased region" description="Polar residues" evidence="2">
    <location>
        <begin position="295"/>
        <end position="328"/>
    </location>
</feature>
<organism evidence="3 4">
    <name type="scientific">Tetrahymena thermophila (strain SB210)</name>
    <dbReference type="NCBI Taxonomy" id="312017"/>
    <lineage>
        <taxon>Eukaryota</taxon>
        <taxon>Sar</taxon>
        <taxon>Alveolata</taxon>
        <taxon>Ciliophora</taxon>
        <taxon>Intramacronucleata</taxon>
        <taxon>Oligohymenophorea</taxon>
        <taxon>Hymenostomatida</taxon>
        <taxon>Tetrahymenina</taxon>
        <taxon>Tetrahymenidae</taxon>
        <taxon>Tetrahymena</taxon>
    </lineage>
</organism>
<feature type="compositionally biased region" description="Basic and acidic residues" evidence="2">
    <location>
        <begin position="1430"/>
        <end position="1448"/>
    </location>
</feature>
<feature type="region of interest" description="Disordered" evidence="2">
    <location>
        <begin position="1000"/>
        <end position="1056"/>
    </location>
</feature>
<feature type="compositionally biased region" description="Low complexity" evidence="2">
    <location>
        <begin position="178"/>
        <end position="198"/>
    </location>
</feature>
<protein>
    <submittedName>
        <fullName evidence="3">Uncharacterized protein</fullName>
    </submittedName>
</protein>
<feature type="region of interest" description="Disordered" evidence="2">
    <location>
        <begin position="121"/>
        <end position="204"/>
    </location>
</feature>
<dbReference type="KEGG" id="tet:TTHERM_01043120"/>
<feature type="coiled-coil region" evidence="1">
    <location>
        <begin position="843"/>
        <end position="912"/>
    </location>
</feature>
<feature type="region of interest" description="Disordered" evidence="2">
    <location>
        <begin position="1407"/>
        <end position="1448"/>
    </location>
</feature>
<feature type="compositionally biased region" description="Low complexity" evidence="2">
    <location>
        <begin position="1044"/>
        <end position="1054"/>
    </location>
</feature>
<feature type="region of interest" description="Disordered" evidence="2">
    <location>
        <begin position="365"/>
        <end position="388"/>
    </location>
</feature>
<proteinExistence type="predicted"/>
<keyword evidence="4" id="KW-1185">Reference proteome</keyword>
<dbReference type="GeneID" id="7844681"/>
<dbReference type="RefSeq" id="XP_001030658.1">
    <property type="nucleotide sequence ID" value="XM_001030658.2"/>
</dbReference>
<keyword evidence="1" id="KW-0175">Coiled coil</keyword>
<feature type="region of interest" description="Disordered" evidence="2">
    <location>
        <begin position="294"/>
        <end position="328"/>
    </location>
</feature>
<feature type="region of interest" description="Disordered" evidence="2">
    <location>
        <begin position="468"/>
        <end position="493"/>
    </location>
</feature>
<dbReference type="STRING" id="312017.Q22CJ7"/>